<evidence type="ECO:0000313" key="2">
    <source>
        <dbReference type="Proteomes" id="UP000259497"/>
    </source>
</evidence>
<gene>
    <name evidence="1" type="ORF">SAMEA3649733_03130</name>
</gene>
<dbReference type="Proteomes" id="UP000259497">
    <property type="component" value="Unassembled WGS sequence"/>
</dbReference>
<organism evidence="1 2">
    <name type="scientific">Klebsiella pneumoniae</name>
    <dbReference type="NCBI Taxonomy" id="573"/>
    <lineage>
        <taxon>Bacteria</taxon>
        <taxon>Pseudomonadati</taxon>
        <taxon>Pseudomonadota</taxon>
        <taxon>Gammaproteobacteria</taxon>
        <taxon>Enterobacterales</taxon>
        <taxon>Enterobacteriaceae</taxon>
        <taxon>Klebsiella/Raoultella group</taxon>
        <taxon>Klebsiella</taxon>
        <taxon>Klebsiella pneumoniae complex</taxon>
    </lineage>
</organism>
<reference evidence="1 2" key="1">
    <citation type="submission" date="2018-08" db="EMBL/GenBank/DDBJ databases">
        <authorList>
            <consortium name="Pathogen Informatics"/>
        </authorList>
    </citation>
    <scope>NUCLEOTIDE SEQUENCE [LARGE SCALE GENOMIC DNA]</scope>
    <source>
        <strain evidence="1 2">EuSCAPE_GR114</strain>
    </source>
</reference>
<dbReference type="RefSeq" id="WP_048987130.1">
    <property type="nucleotide sequence ID" value="NZ_BQHA01000025.1"/>
</dbReference>
<proteinExistence type="predicted"/>
<protein>
    <submittedName>
        <fullName evidence="1">Uncharacterized protein</fullName>
    </submittedName>
</protein>
<evidence type="ECO:0000313" key="1">
    <source>
        <dbReference type="EMBL" id="SVS26449.1"/>
    </source>
</evidence>
<name>A0ABD7NRQ0_KLEPN</name>
<accession>A0ABD7NRQ0</accession>
<sequence>MEDETELTEPPFETWFREVVELVKNGGHSMDIVAYKGEWVDDFSEGLTPYSSLMRRISIFNNI</sequence>
<dbReference type="EMBL" id="UIXM01000009">
    <property type="protein sequence ID" value="SVS26449.1"/>
    <property type="molecule type" value="Genomic_DNA"/>
</dbReference>
<comment type="caution">
    <text evidence="1">The sequence shown here is derived from an EMBL/GenBank/DDBJ whole genome shotgun (WGS) entry which is preliminary data.</text>
</comment>
<dbReference type="AlphaFoldDB" id="A0ABD7NRQ0"/>